<accession>A0A9P6HE68</accession>
<dbReference type="Proteomes" id="UP000736335">
    <property type="component" value="Unassembled WGS sequence"/>
</dbReference>
<name>A0A9P6HE68_9AGAM</name>
<dbReference type="OrthoDB" id="3238099at2759"/>
<evidence type="ECO:0000313" key="2">
    <source>
        <dbReference type="Proteomes" id="UP000736335"/>
    </source>
</evidence>
<proteinExistence type="predicted"/>
<keyword evidence="2" id="KW-1185">Reference proteome</keyword>
<protein>
    <submittedName>
        <fullName evidence="1">Uncharacterized protein</fullName>
    </submittedName>
</protein>
<dbReference type="EMBL" id="WIUZ02000010">
    <property type="protein sequence ID" value="KAF9783358.1"/>
    <property type="molecule type" value="Genomic_DNA"/>
</dbReference>
<reference evidence="1" key="1">
    <citation type="journal article" date="2020" name="Nat. Commun.">
        <title>Large-scale genome sequencing of mycorrhizal fungi provides insights into the early evolution of symbiotic traits.</title>
        <authorList>
            <person name="Miyauchi S."/>
            <person name="Kiss E."/>
            <person name="Kuo A."/>
            <person name="Drula E."/>
            <person name="Kohler A."/>
            <person name="Sanchez-Garcia M."/>
            <person name="Morin E."/>
            <person name="Andreopoulos B."/>
            <person name="Barry K.W."/>
            <person name="Bonito G."/>
            <person name="Buee M."/>
            <person name="Carver A."/>
            <person name="Chen C."/>
            <person name="Cichocki N."/>
            <person name="Clum A."/>
            <person name="Culley D."/>
            <person name="Crous P.W."/>
            <person name="Fauchery L."/>
            <person name="Girlanda M."/>
            <person name="Hayes R.D."/>
            <person name="Keri Z."/>
            <person name="LaButti K."/>
            <person name="Lipzen A."/>
            <person name="Lombard V."/>
            <person name="Magnuson J."/>
            <person name="Maillard F."/>
            <person name="Murat C."/>
            <person name="Nolan M."/>
            <person name="Ohm R.A."/>
            <person name="Pangilinan J."/>
            <person name="Pereira M.F."/>
            <person name="Perotto S."/>
            <person name="Peter M."/>
            <person name="Pfister S."/>
            <person name="Riley R."/>
            <person name="Sitrit Y."/>
            <person name="Stielow J.B."/>
            <person name="Szollosi G."/>
            <person name="Zifcakova L."/>
            <person name="Stursova M."/>
            <person name="Spatafora J.W."/>
            <person name="Tedersoo L."/>
            <person name="Vaario L.M."/>
            <person name="Yamada A."/>
            <person name="Yan M."/>
            <person name="Wang P."/>
            <person name="Xu J."/>
            <person name="Bruns T."/>
            <person name="Baldrian P."/>
            <person name="Vilgalys R."/>
            <person name="Dunand C."/>
            <person name="Henrissat B."/>
            <person name="Grigoriev I.V."/>
            <person name="Hibbett D."/>
            <person name="Nagy L.G."/>
            <person name="Martin F.M."/>
        </authorList>
    </citation>
    <scope>NUCLEOTIDE SEQUENCE</scope>
    <source>
        <strain evidence="1">UH-Tt-Lm1</strain>
    </source>
</reference>
<comment type="caution">
    <text evidence="1">The sequence shown here is derived from an EMBL/GenBank/DDBJ whole genome shotgun (WGS) entry which is preliminary data.</text>
</comment>
<dbReference type="Gene3D" id="3.80.10.10">
    <property type="entry name" value="Ribonuclease Inhibitor"/>
    <property type="match status" value="1"/>
</dbReference>
<sequence>MSAHVPLEVWYLIADNLRQVELPPLLLVSRLHRLVALKRLFSHLKISFAYPQSGNTPYSLLEVTRDETRSLSWDMLSRVRCDKSFASAVQRITIYYSTEELRKVDRFHNGVVVEALKALTNLRSFAWVGNGLPLMDILENLPVCCPKLQEVSMIIDDTIALEYPNAPLASLKSMLYLFDPAAYRDDYALDHSEHVNGIIGASESTIGSLSICAEPLWRVPVRVLENLSRLEIFLGQHMENIALIFRYAGRLEHLSVLGLDDRAIFSSFEGHPDSLPSLRSFKILAPYRGWQPDVDVEELEILSIARFLRGKKELRALDVHLWPSETLSFAPFWDLLQQLSSLEVLGITTGVKVFTKDDFLSFATSLPPRLSALRVSAQWDIGEEEENEGCHSFVETLDKVSFFYMRNFGRSFAFLSNELAQELPFVEILGLDHVMSYVRRGEDNTVEVENWSARRCFTRTVEDFDGNEDWEWLMRHHDQGEWAW</sequence>
<dbReference type="InterPro" id="IPR032675">
    <property type="entry name" value="LRR_dom_sf"/>
</dbReference>
<dbReference type="AlphaFoldDB" id="A0A9P6HE68"/>
<gene>
    <name evidence="1" type="ORF">BJ322DRAFT_1070459</name>
</gene>
<reference evidence="1" key="2">
    <citation type="submission" date="2020-11" db="EMBL/GenBank/DDBJ databases">
        <authorList>
            <consortium name="DOE Joint Genome Institute"/>
            <person name="Kuo A."/>
            <person name="Miyauchi S."/>
            <person name="Kiss E."/>
            <person name="Drula E."/>
            <person name="Kohler A."/>
            <person name="Sanchez-Garcia M."/>
            <person name="Andreopoulos B."/>
            <person name="Barry K.W."/>
            <person name="Bonito G."/>
            <person name="Buee M."/>
            <person name="Carver A."/>
            <person name="Chen C."/>
            <person name="Cichocki N."/>
            <person name="Clum A."/>
            <person name="Culley D."/>
            <person name="Crous P.W."/>
            <person name="Fauchery L."/>
            <person name="Girlanda M."/>
            <person name="Hayes R."/>
            <person name="Keri Z."/>
            <person name="Labutti K."/>
            <person name="Lipzen A."/>
            <person name="Lombard V."/>
            <person name="Magnuson J."/>
            <person name="Maillard F."/>
            <person name="Morin E."/>
            <person name="Murat C."/>
            <person name="Nolan M."/>
            <person name="Ohm R."/>
            <person name="Pangilinan J."/>
            <person name="Pereira M."/>
            <person name="Perotto S."/>
            <person name="Peter M."/>
            <person name="Riley R."/>
            <person name="Sitrit Y."/>
            <person name="Stielow B."/>
            <person name="Szollosi G."/>
            <person name="Zifcakova L."/>
            <person name="Stursova M."/>
            <person name="Spatafora J.W."/>
            <person name="Tedersoo L."/>
            <person name="Vaario L.-M."/>
            <person name="Yamada A."/>
            <person name="Yan M."/>
            <person name="Wang P."/>
            <person name="Xu J."/>
            <person name="Bruns T."/>
            <person name="Baldrian P."/>
            <person name="Vilgalys R."/>
            <person name="Henrissat B."/>
            <person name="Grigoriev I.V."/>
            <person name="Hibbett D."/>
            <person name="Nagy L.G."/>
            <person name="Martin F.M."/>
        </authorList>
    </citation>
    <scope>NUCLEOTIDE SEQUENCE</scope>
    <source>
        <strain evidence="1">UH-Tt-Lm1</strain>
    </source>
</reference>
<evidence type="ECO:0000313" key="1">
    <source>
        <dbReference type="EMBL" id="KAF9783358.1"/>
    </source>
</evidence>
<organism evidence="1 2">
    <name type="scientific">Thelephora terrestris</name>
    <dbReference type="NCBI Taxonomy" id="56493"/>
    <lineage>
        <taxon>Eukaryota</taxon>
        <taxon>Fungi</taxon>
        <taxon>Dikarya</taxon>
        <taxon>Basidiomycota</taxon>
        <taxon>Agaricomycotina</taxon>
        <taxon>Agaricomycetes</taxon>
        <taxon>Thelephorales</taxon>
        <taxon>Thelephoraceae</taxon>
        <taxon>Thelephora</taxon>
    </lineage>
</organism>